<feature type="region of interest" description="Disordered" evidence="4">
    <location>
        <begin position="791"/>
        <end position="811"/>
    </location>
</feature>
<evidence type="ECO:0000313" key="5">
    <source>
        <dbReference type="EMBL" id="KAJ0407822.1"/>
    </source>
</evidence>
<feature type="region of interest" description="Disordered" evidence="4">
    <location>
        <begin position="951"/>
        <end position="1060"/>
    </location>
</feature>
<dbReference type="EMBL" id="JAKCXM010000017">
    <property type="protein sequence ID" value="KAJ0407822.1"/>
    <property type="molecule type" value="Genomic_DNA"/>
</dbReference>
<feature type="region of interest" description="Disordered" evidence="4">
    <location>
        <begin position="742"/>
        <end position="775"/>
    </location>
</feature>
<sequence length="1079" mass="118059">MQPTIDGAVPRESRQLVVRAPRKGLQGAETALGRDNNASHDDDNQQSDVVVQHDGVVPSLCDESFEDATPWPTNRCCYEELRPSELAAIEQLFESRDDAPLSMKWVILRKGHRRFVKRLLVISSFRLWVLQPSKKPFASGLTTVKSFQHLQLRKIKVLRTQTVNPNDPAAVTTALQLRYDVRISAARGHDDELHMDAGMHTESIVRLLQRQLHALRLAIASQADGQPTLLLPPQCGWFEAPPLTERDLHAQGEAITMAYRCLCDTLGVAFRPSVTTYLVDSLESRRVDLQQCLSIATQHGLSTGDAWVAGPASRARRQSPIVSAFSLLLRVLGVTSSRTSGAFWKELLALSTVLQSCHCFEQLVACDLPIGHVALQLLFSTLLSPSSSVSTIELVNVNLSVRGLQALQHVVLQSTIRRSADATTTIGRSAAGLSLRQLNVSFNRFSTAMAHALATILELLPNGLERLQLDHCSLSSASSTRVLGAMRARPGFSSCLRELNLAGNTLGRDGTHALALWITGAFALQHLDLSRTRLDTDCFLQSFKQNTILHESSLTSLDLSYNVLGQSASVDLGEILGKTQSLSTLFLRGMRQPPLSVRRRLADAVSRRRGAVTSRALKHAQRHARHKKQWRGIRPRQIALPCVTNGLRKRQLERILAPLFQNVSRVAPCRVDLSENDLRGRKAELLARLLDQSPRAARASLRLDYCQLSDKSAVLLLHSLRSCKTLDSLSLEGNGFVSRDTKRSYRRFHARKSHRQKAQRRQRQRRRGATASPVERAAADALSLLLGGKTSQAGNSPVGQQLPVPSTGLKPKSGLPLRELSLRAAGRSVFGPHVLTAAVQALAVNAWLKVLDVSGNECGDALAKALGAALPANRTLEVLYWDDNFTTVDGLQLFYDGLLKNQTISVVQLPINDTRRILEEQKDPPRERLFSVLGKIFKVTERNQTLAQAKAAERCSSHDRHKKTGKSAAAKAALASDNNSPSAGHVALVAGSGDKGAELGPETPEEPALPADESSVRFRHVSLDTSSSNSSSSSSSIGSDGASRYPSTMRSWSRDAGARDAVDLRASWDQISSLSTMSH</sequence>
<evidence type="ECO:0000313" key="6">
    <source>
        <dbReference type="Proteomes" id="UP001209570"/>
    </source>
</evidence>
<comment type="similarity">
    <text evidence="3">Belongs to the PPP1R37 family.</text>
</comment>
<protein>
    <submittedName>
        <fullName evidence="5">Uncharacterized protein</fullName>
    </submittedName>
</protein>
<accession>A0AAD5MHB6</accession>
<dbReference type="InterPro" id="IPR001611">
    <property type="entry name" value="Leu-rich_rpt"/>
</dbReference>
<organism evidence="5 6">
    <name type="scientific">Pythium insidiosum</name>
    <name type="common">Pythiosis disease agent</name>
    <dbReference type="NCBI Taxonomy" id="114742"/>
    <lineage>
        <taxon>Eukaryota</taxon>
        <taxon>Sar</taxon>
        <taxon>Stramenopiles</taxon>
        <taxon>Oomycota</taxon>
        <taxon>Peronosporomycetes</taxon>
        <taxon>Pythiales</taxon>
        <taxon>Pythiaceae</taxon>
        <taxon>Pythium</taxon>
    </lineage>
</organism>
<evidence type="ECO:0000256" key="1">
    <source>
        <dbReference type="ARBA" id="ARBA00022614"/>
    </source>
</evidence>
<evidence type="ECO:0000256" key="3">
    <source>
        <dbReference type="ARBA" id="ARBA00038315"/>
    </source>
</evidence>
<dbReference type="AlphaFoldDB" id="A0AAD5MHB6"/>
<feature type="compositionally biased region" description="Low complexity" evidence="4">
    <location>
        <begin position="966"/>
        <end position="975"/>
    </location>
</feature>
<keyword evidence="2" id="KW-0677">Repeat</keyword>
<feature type="compositionally biased region" description="Low complexity" evidence="4">
    <location>
        <begin position="1026"/>
        <end position="1036"/>
    </location>
</feature>
<comment type="caution">
    <text evidence="5">The sequence shown here is derived from an EMBL/GenBank/DDBJ whole genome shotgun (WGS) entry which is preliminary data.</text>
</comment>
<dbReference type="InterPro" id="IPR051279">
    <property type="entry name" value="PP1-Reg/Actin-Interact_Protein"/>
</dbReference>
<gene>
    <name evidence="5" type="ORF">P43SY_008283</name>
</gene>
<name>A0AAD5MHB6_PYTIN</name>
<dbReference type="InterPro" id="IPR032675">
    <property type="entry name" value="LRR_dom_sf"/>
</dbReference>
<feature type="region of interest" description="Disordered" evidence="4">
    <location>
        <begin position="25"/>
        <end position="44"/>
    </location>
</feature>
<feature type="compositionally biased region" description="Basic residues" evidence="4">
    <location>
        <begin position="744"/>
        <end position="768"/>
    </location>
</feature>
<dbReference type="SMART" id="SM00368">
    <property type="entry name" value="LRR_RI"/>
    <property type="match status" value="4"/>
</dbReference>
<dbReference type="SUPFAM" id="SSF52047">
    <property type="entry name" value="RNI-like"/>
    <property type="match status" value="2"/>
</dbReference>
<evidence type="ECO:0000256" key="2">
    <source>
        <dbReference type="ARBA" id="ARBA00022737"/>
    </source>
</evidence>
<reference evidence="5" key="1">
    <citation type="submission" date="2021-12" db="EMBL/GenBank/DDBJ databases">
        <title>Prjna785345.</title>
        <authorList>
            <person name="Rujirawat T."/>
            <person name="Krajaejun T."/>
        </authorList>
    </citation>
    <scope>NUCLEOTIDE SEQUENCE</scope>
    <source>
        <strain evidence="5">Pi057C3</strain>
    </source>
</reference>
<evidence type="ECO:0000256" key="4">
    <source>
        <dbReference type="SAM" id="MobiDB-lite"/>
    </source>
</evidence>
<dbReference type="Pfam" id="PF13516">
    <property type="entry name" value="LRR_6"/>
    <property type="match status" value="2"/>
</dbReference>
<keyword evidence="6" id="KW-1185">Reference proteome</keyword>
<dbReference type="PANTHER" id="PTHR24112:SF9">
    <property type="entry name" value="PROTEIN PHOSPHATASE 1 REGULATORY SUBUNIT 37"/>
    <property type="match status" value="1"/>
</dbReference>
<dbReference type="PANTHER" id="PTHR24112">
    <property type="entry name" value="LEUCINE-RICH REPEAT, ISOFORM F-RELATED"/>
    <property type="match status" value="1"/>
</dbReference>
<keyword evidence="1" id="KW-0433">Leucine-rich repeat</keyword>
<dbReference type="Proteomes" id="UP001209570">
    <property type="component" value="Unassembled WGS sequence"/>
</dbReference>
<proteinExistence type="inferred from homology"/>
<dbReference type="Gene3D" id="3.80.10.10">
    <property type="entry name" value="Ribonuclease Inhibitor"/>
    <property type="match status" value="1"/>
</dbReference>